<sequence length="92" mass="11037">MLVIGLFNWVFRHLSLFFSANRTLVVFRFVGGPVFFGLWRLKELSPFAPRSAPGNYERCFYVLKLLTYFFFDGYLKIKNERMVYGSTKWMMR</sequence>
<gene>
    <name evidence="1" type="ordered locus">Cpha266_0212</name>
</gene>
<name>A1BD02_CHLPD</name>
<accession>A1BD02</accession>
<protein>
    <submittedName>
        <fullName evidence="1">Uncharacterized protein</fullName>
    </submittedName>
</protein>
<keyword evidence="2" id="KW-1185">Reference proteome</keyword>
<dbReference type="EMBL" id="CP000492">
    <property type="protein sequence ID" value="ABL64279.1"/>
    <property type="molecule type" value="Genomic_DNA"/>
</dbReference>
<dbReference type="AlphaFoldDB" id="A1BD02"/>
<dbReference type="KEGG" id="cph:Cpha266_0212"/>
<proteinExistence type="predicted"/>
<evidence type="ECO:0000313" key="2">
    <source>
        <dbReference type="Proteomes" id="UP000008701"/>
    </source>
</evidence>
<dbReference type="HOGENOM" id="CLU_2407915_0_0_10"/>
<dbReference type="STRING" id="290317.Cpha266_0212"/>
<evidence type="ECO:0000313" key="1">
    <source>
        <dbReference type="EMBL" id="ABL64279.1"/>
    </source>
</evidence>
<reference evidence="1 2" key="1">
    <citation type="submission" date="2006-12" db="EMBL/GenBank/DDBJ databases">
        <title>Complete sequence of Chlorobium phaeobacteroides DSM 266.</title>
        <authorList>
            <consortium name="US DOE Joint Genome Institute"/>
            <person name="Copeland A."/>
            <person name="Lucas S."/>
            <person name="Lapidus A."/>
            <person name="Barry K."/>
            <person name="Detter J.C."/>
            <person name="Glavina del Rio T."/>
            <person name="Hammon N."/>
            <person name="Israni S."/>
            <person name="Pitluck S."/>
            <person name="Goltsman E."/>
            <person name="Schmutz J."/>
            <person name="Larimer F."/>
            <person name="Land M."/>
            <person name="Hauser L."/>
            <person name="Mikhailova N."/>
            <person name="Li T."/>
            <person name="Overmann J."/>
            <person name="Bryant D.A."/>
            <person name="Richardson P."/>
        </authorList>
    </citation>
    <scope>NUCLEOTIDE SEQUENCE [LARGE SCALE GENOMIC DNA]</scope>
    <source>
        <strain evidence="1 2">DSM 266</strain>
    </source>
</reference>
<organism evidence="1 2">
    <name type="scientific">Chlorobium phaeobacteroides (strain DSM 266 / SMG 266 / 2430)</name>
    <dbReference type="NCBI Taxonomy" id="290317"/>
    <lineage>
        <taxon>Bacteria</taxon>
        <taxon>Pseudomonadati</taxon>
        <taxon>Chlorobiota</taxon>
        <taxon>Chlorobiia</taxon>
        <taxon>Chlorobiales</taxon>
        <taxon>Chlorobiaceae</taxon>
        <taxon>Chlorobium/Pelodictyon group</taxon>
        <taxon>Chlorobium</taxon>
    </lineage>
</organism>
<dbReference type="Proteomes" id="UP000008701">
    <property type="component" value="Chromosome"/>
</dbReference>